<dbReference type="AlphaFoldDB" id="A0A7Z8JW65"/>
<dbReference type="GO" id="GO:0042910">
    <property type="term" value="F:xenobiotic transmembrane transporter activity"/>
    <property type="evidence" value="ECO:0007669"/>
    <property type="project" value="InterPro"/>
</dbReference>
<evidence type="ECO:0000256" key="3">
    <source>
        <dbReference type="ARBA" id="ARBA00022448"/>
    </source>
</evidence>
<dbReference type="OrthoDB" id="9814303at2"/>
<dbReference type="PROSITE" id="PS50850">
    <property type="entry name" value="MFS"/>
    <property type="match status" value="1"/>
</dbReference>
<feature type="transmembrane region" description="Helical" evidence="9">
    <location>
        <begin position="193"/>
        <end position="212"/>
    </location>
</feature>
<keyword evidence="6 9" id="KW-1133">Transmembrane helix</keyword>
<proteinExistence type="inferred from homology"/>
<feature type="transmembrane region" description="Helical" evidence="9">
    <location>
        <begin position="335"/>
        <end position="352"/>
    </location>
</feature>
<keyword evidence="3" id="KW-0813">Transport</keyword>
<evidence type="ECO:0000256" key="8">
    <source>
        <dbReference type="SAM" id="MobiDB-lite"/>
    </source>
</evidence>
<feature type="transmembrane region" description="Helical" evidence="9">
    <location>
        <begin position="33"/>
        <end position="52"/>
    </location>
</feature>
<dbReference type="Gene3D" id="1.20.1720.10">
    <property type="entry name" value="Multidrug resistance protein D"/>
    <property type="match status" value="1"/>
</dbReference>
<feature type="transmembrane region" description="Helical" evidence="9">
    <location>
        <begin position="308"/>
        <end position="329"/>
    </location>
</feature>
<dbReference type="Proteomes" id="UP000308121">
    <property type="component" value="Unassembled WGS sequence"/>
</dbReference>
<evidence type="ECO:0000259" key="10">
    <source>
        <dbReference type="PROSITE" id="PS50850"/>
    </source>
</evidence>
<keyword evidence="4" id="KW-1003">Cell membrane</keyword>
<dbReference type="EMBL" id="SZYE01000315">
    <property type="protein sequence ID" value="TKR21898.1"/>
    <property type="molecule type" value="Genomic_DNA"/>
</dbReference>
<dbReference type="PANTHER" id="PTHR23502:SF132">
    <property type="entry name" value="POLYAMINE TRANSPORTER 2-RELATED"/>
    <property type="match status" value="1"/>
</dbReference>
<dbReference type="GO" id="GO:1990961">
    <property type="term" value="P:xenobiotic detoxification by transmembrane export across the plasma membrane"/>
    <property type="evidence" value="ECO:0007669"/>
    <property type="project" value="InterPro"/>
</dbReference>
<comment type="subcellular location">
    <subcellularLocation>
        <location evidence="1">Cell membrane</location>
        <topology evidence="1">Multi-pass membrane protein</topology>
    </subcellularLocation>
</comment>
<feature type="transmembrane region" description="Helical" evidence="9">
    <location>
        <begin position="364"/>
        <end position="385"/>
    </location>
</feature>
<feature type="transmembrane region" description="Helical" evidence="9">
    <location>
        <begin position="242"/>
        <end position="263"/>
    </location>
</feature>
<feature type="transmembrane region" description="Helical" evidence="9">
    <location>
        <begin position="275"/>
        <end position="296"/>
    </location>
</feature>
<dbReference type="CDD" id="cd17320">
    <property type="entry name" value="MFS_MdfA_MDR_like"/>
    <property type="match status" value="1"/>
</dbReference>
<evidence type="ECO:0000256" key="6">
    <source>
        <dbReference type="ARBA" id="ARBA00022989"/>
    </source>
</evidence>
<name>A0A7Z8JW65_9CELL</name>
<evidence type="ECO:0000313" key="11">
    <source>
        <dbReference type="EMBL" id="TKR21898.1"/>
    </source>
</evidence>
<evidence type="ECO:0000256" key="5">
    <source>
        <dbReference type="ARBA" id="ARBA00022692"/>
    </source>
</evidence>
<dbReference type="RefSeq" id="WP_154731221.1">
    <property type="nucleotide sequence ID" value="NZ_SZYE01000315.1"/>
</dbReference>
<dbReference type="InterPro" id="IPR036259">
    <property type="entry name" value="MFS_trans_sf"/>
</dbReference>
<dbReference type="Pfam" id="PF07690">
    <property type="entry name" value="MFS_1"/>
    <property type="match status" value="1"/>
</dbReference>
<feature type="domain" description="Major facilitator superfamily (MFS) profile" evidence="10">
    <location>
        <begin position="38"/>
        <end position="426"/>
    </location>
</feature>
<feature type="transmembrane region" description="Helical" evidence="9">
    <location>
        <begin position="397"/>
        <end position="415"/>
    </location>
</feature>
<evidence type="ECO:0000256" key="2">
    <source>
        <dbReference type="ARBA" id="ARBA00006236"/>
    </source>
</evidence>
<accession>A0A7Z8JW65</accession>
<organism evidence="11 12">
    <name type="scientific">Cellulomonas hominis</name>
    <dbReference type="NCBI Taxonomy" id="156981"/>
    <lineage>
        <taxon>Bacteria</taxon>
        <taxon>Bacillati</taxon>
        <taxon>Actinomycetota</taxon>
        <taxon>Actinomycetes</taxon>
        <taxon>Micrococcales</taxon>
        <taxon>Cellulomonadaceae</taxon>
        <taxon>Cellulomonas</taxon>
    </lineage>
</organism>
<dbReference type="GO" id="GO:0005886">
    <property type="term" value="C:plasma membrane"/>
    <property type="evidence" value="ECO:0007669"/>
    <property type="project" value="UniProtKB-SubCell"/>
</dbReference>
<dbReference type="InterPro" id="IPR020846">
    <property type="entry name" value="MFS_dom"/>
</dbReference>
<evidence type="ECO:0000256" key="4">
    <source>
        <dbReference type="ARBA" id="ARBA00022475"/>
    </source>
</evidence>
<evidence type="ECO:0000256" key="7">
    <source>
        <dbReference type="ARBA" id="ARBA00023136"/>
    </source>
</evidence>
<feature type="transmembrane region" description="Helical" evidence="9">
    <location>
        <begin position="133"/>
        <end position="150"/>
    </location>
</feature>
<reference evidence="11 12" key="1">
    <citation type="submission" date="2019-05" db="EMBL/GenBank/DDBJ databases">
        <title>Genome sequence of Cellulomonas hominis strain CS1.</title>
        <authorList>
            <person name="Belmont J."/>
            <person name="Maclea K.S."/>
        </authorList>
    </citation>
    <scope>NUCLEOTIDE SEQUENCE [LARGE SCALE GENOMIC DNA]</scope>
    <source>
        <strain evidence="11 12">CS1</strain>
    </source>
</reference>
<comment type="similarity">
    <text evidence="2">Belongs to the major facilitator superfamily. Bcr/CmlA family.</text>
</comment>
<evidence type="ECO:0000256" key="9">
    <source>
        <dbReference type="SAM" id="Phobius"/>
    </source>
</evidence>
<evidence type="ECO:0000313" key="12">
    <source>
        <dbReference type="Proteomes" id="UP000308121"/>
    </source>
</evidence>
<feature type="region of interest" description="Disordered" evidence="8">
    <location>
        <begin position="1"/>
        <end position="29"/>
    </location>
</feature>
<keyword evidence="7 9" id="KW-0472">Membrane</keyword>
<dbReference type="SUPFAM" id="SSF103473">
    <property type="entry name" value="MFS general substrate transporter"/>
    <property type="match status" value="1"/>
</dbReference>
<feature type="transmembrane region" description="Helical" evidence="9">
    <location>
        <begin position="72"/>
        <end position="92"/>
    </location>
</feature>
<keyword evidence="5 9" id="KW-0812">Transmembrane</keyword>
<dbReference type="NCBIfam" id="TIGR00710">
    <property type="entry name" value="efflux_Bcr_CflA"/>
    <property type="match status" value="1"/>
</dbReference>
<dbReference type="FunFam" id="1.20.1720.10:FF:000005">
    <property type="entry name" value="Bcr/CflA family efflux transporter"/>
    <property type="match status" value="1"/>
</dbReference>
<gene>
    <name evidence="11" type="ORF">FA014_19315</name>
</gene>
<dbReference type="InterPro" id="IPR004812">
    <property type="entry name" value="Efflux_drug-R_Bcr/CmlA"/>
</dbReference>
<evidence type="ECO:0000256" key="1">
    <source>
        <dbReference type="ARBA" id="ARBA00004651"/>
    </source>
</evidence>
<comment type="caution">
    <text evidence="11">The sequence shown here is derived from an EMBL/GenBank/DDBJ whole genome shotgun (WGS) entry which is preliminary data.</text>
</comment>
<dbReference type="InterPro" id="IPR011701">
    <property type="entry name" value="MFS"/>
</dbReference>
<protein>
    <submittedName>
        <fullName evidence="11">Multidrug effflux MFS transporter</fullName>
    </submittedName>
</protein>
<feature type="transmembrane region" description="Helical" evidence="9">
    <location>
        <begin position="162"/>
        <end position="181"/>
    </location>
</feature>
<feature type="transmembrane region" description="Helical" evidence="9">
    <location>
        <begin position="104"/>
        <end position="127"/>
    </location>
</feature>
<dbReference type="PANTHER" id="PTHR23502">
    <property type="entry name" value="MAJOR FACILITATOR SUPERFAMILY"/>
    <property type="match status" value="1"/>
</dbReference>
<sequence length="433" mass="43034">MTAAPGTAVPAATPAPAPTAAGHDAPASPPRRALPLGTTVVLALLTAIAPLATDMYLPAFPRMAVDLGTSAAAVQLSLTTFMVGLALGQLVIGPLSDQRGRRGLLVAGSALCAAAGLACALAPSIAFLVVARFVQGFAGAAGVVLSRAVVADRARGTAAAKLFGVMMLIQGVAPVVAPLLGGTLVTAVGWRGVFGILAGVSALMLVGVLVLVPETRPHEARTRGGLAATLRDARTVLGNRRYLGWTGALVLGFAAMFAYISASPFVLQNVLGLSVGAYSVAFAANALGLGVVAGLGTRLVDRFPPQRLLGVGVTAVAVLTVLLLLDVVLLDLPRWPTLVLLFLTVSALGLVFGNATTLATDEVAHAAGTGSAVMGALQFGVGAAVSPLVGLAGERTAVPMAVTMLVLAVGAVLAARFAATAPAPPAAVPSADA</sequence>